<evidence type="ECO:0000313" key="20">
    <source>
        <dbReference type="Proteomes" id="UP001497497"/>
    </source>
</evidence>
<dbReference type="SUPFAM" id="SSF54991">
    <property type="entry name" value="Anticodon-binding domain of PheRS"/>
    <property type="match status" value="1"/>
</dbReference>
<keyword evidence="5" id="KW-0436">Ligase</keyword>
<dbReference type="InterPro" id="IPR005121">
    <property type="entry name" value="Fdx_antiC-bd"/>
</dbReference>
<name>A0AAV2H4H7_LYMST</name>
<evidence type="ECO:0000259" key="18">
    <source>
        <dbReference type="PROSITE" id="PS51447"/>
    </source>
</evidence>
<keyword evidence="20" id="KW-1185">Reference proteome</keyword>
<evidence type="ECO:0000256" key="11">
    <source>
        <dbReference type="ARBA" id="ARBA00023128"/>
    </source>
</evidence>
<dbReference type="Pfam" id="PF03147">
    <property type="entry name" value="FDX-ACB"/>
    <property type="match status" value="1"/>
</dbReference>
<feature type="domain" description="FDX-ACB" evidence="18">
    <location>
        <begin position="356"/>
        <end position="447"/>
    </location>
</feature>
<dbReference type="SUPFAM" id="SSF55681">
    <property type="entry name" value="Class II aaRS and biotin synthetases"/>
    <property type="match status" value="1"/>
</dbReference>
<dbReference type="GO" id="GO:0004826">
    <property type="term" value="F:phenylalanine-tRNA ligase activity"/>
    <property type="evidence" value="ECO:0007669"/>
    <property type="project" value="UniProtKB-EC"/>
</dbReference>
<keyword evidence="12" id="KW-0030">Aminoacyl-tRNA synthetase</keyword>
<comment type="function">
    <text evidence="15">Is responsible for the charging of tRNA(Phe) with phenylalanine in mitochondrial translation. To a lesser extent, also catalyzes direct attachment of m-Tyr (an oxidized version of Phe) to tRNA(Phe), thereby opening the way for delivery of the misacylated tRNA to the ribosome and incorporation of ROS-damaged amino acid into proteins.</text>
</comment>
<gene>
    <name evidence="19" type="ORF">GSLYS_00002223001</name>
</gene>
<comment type="subunit">
    <text evidence="3">Monomer.</text>
</comment>
<dbReference type="PANTHER" id="PTHR11538:SF41">
    <property type="entry name" value="PHENYLALANINE--TRNA LIGASE, MITOCHONDRIAL"/>
    <property type="match status" value="1"/>
</dbReference>
<dbReference type="EC" id="6.1.1.20" evidence="4"/>
<dbReference type="Gene3D" id="3.30.930.10">
    <property type="entry name" value="Bira Bifunctional Protein, Domain 2"/>
    <property type="match status" value="1"/>
</dbReference>
<dbReference type="NCBIfam" id="TIGR00469">
    <property type="entry name" value="pheS_mito"/>
    <property type="match status" value="1"/>
</dbReference>
<comment type="similarity">
    <text evidence="2">Belongs to the class-II aminoacyl-tRNA synthetase family.</text>
</comment>
<dbReference type="InterPro" id="IPR036690">
    <property type="entry name" value="Fdx_antiC-bd_sf"/>
</dbReference>
<reference evidence="19 20" key="1">
    <citation type="submission" date="2024-04" db="EMBL/GenBank/DDBJ databases">
        <authorList>
            <consortium name="Genoscope - CEA"/>
            <person name="William W."/>
        </authorList>
    </citation>
    <scope>NUCLEOTIDE SEQUENCE [LARGE SCALE GENOMIC DNA]</scope>
</reference>
<dbReference type="InterPro" id="IPR045864">
    <property type="entry name" value="aa-tRNA-synth_II/BPL/LPL"/>
</dbReference>
<dbReference type="Pfam" id="PF01409">
    <property type="entry name" value="tRNA-synt_2d"/>
    <property type="match status" value="2"/>
</dbReference>
<evidence type="ECO:0000256" key="14">
    <source>
        <dbReference type="ARBA" id="ARBA00049255"/>
    </source>
</evidence>
<evidence type="ECO:0000256" key="10">
    <source>
        <dbReference type="ARBA" id="ARBA00022990"/>
    </source>
</evidence>
<dbReference type="Proteomes" id="UP001497497">
    <property type="component" value="Unassembled WGS sequence"/>
</dbReference>
<dbReference type="FunFam" id="3.30.70.380:FF:000002">
    <property type="entry name" value="phenylalanine--tRNA ligase, mitochondrial"/>
    <property type="match status" value="1"/>
</dbReference>
<evidence type="ECO:0000256" key="6">
    <source>
        <dbReference type="ARBA" id="ARBA00022741"/>
    </source>
</evidence>
<dbReference type="AlphaFoldDB" id="A0AAV2H4H7"/>
<evidence type="ECO:0000256" key="9">
    <source>
        <dbReference type="ARBA" id="ARBA00022946"/>
    </source>
</evidence>
<dbReference type="CDD" id="cd00496">
    <property type="entry name" value="PheRS_alpha_core"/>
    <property type="match status" value="1"/>
</dbReference>
<evidence type="ECO:0000256" key="4">
    <source>
        <dbReference type="ARBA" id="ARBA00012814"/>
    </source>
</evidence>
<comment type="subcellular location">
    <subcellularLocation>
        <location evidence="1">Mitochondrion matrix</location>
    </subcellularLocation>
</comment>
<keyword evidence="11" id="KW-0496">Mitochondrion</keyword>
<dbReference type="GO" id="GO:0000049">
    <property type="term" value="F:tRNA binding"/>
    <property type="evidence" value="ECO:0007669"/>
    <property type="project" value="InterPro"/>
</dbReference>
<comment type="catalytic activity">
    <reaction evidence="14">
        <text>tRNA(Phe) + L-phenylalanine + ATP = L-phenylalanyl-tRNA(Phe) + AMP + diphosphate + H(+)</text>
        <dbReference type="Rhea" id="RHEA:19413"/>
        <dbReference type="Rhea" id="RHEA-COMP:9668"/>
        <dbReference type="Rhea" id="RHEA-COMP:9699"/>
        <dbReference type="ChEBI" id="CHEBI:15378"/>
        <dbReference type="ChEBI" id="CHEBI:30616"/>
        <dbReference type="ChEBI" id="CHEBI:33019"/>
        <dbReference type="ChEBI" id="CHEBI:58095"/>
        <dbReference type="ChEBI" id="CHEBI:78442"/>
        <dbReference type="ChEBI" id="CHEBI:78531"/>
        <dbReference type="ChEBI" id="CHEBI:456215"/>
        <dbReference type="EC" id="6.1.1.20"/>
    </reaction>
</comment>
<proteinExistence type="inferred from homology"/>
<dbReference type="PROSITE" id="PS51447">
    <property type="entry name" value="FDX_ACB"/>
    <property type="match status" value="1"/>
</dbReference>
<organism evidence="19 20">
    <name type="scientific">Lymnaea stagnalis</name>
    <name type="common">Great pond snail</name>
    <name type="synonym">Helix stagnalis</name>
    <dbReference type="NCBI Taxonomy" id="6523"/>
    <lineage>
        <taxon>Eukaryota</taxon>
        <taxon>Metazoa</taxon>
        <taxon>Spiralia</taxon>
        <taxon>Lophotrochozoa</taxon>
        <taxon>Mollusca</taxon>
        <taxon>Gastropoda</taxon>
        <taxon>Heterobranchia</taxon>
        <taxon>Euthyneura</taxon>
        <taxon>Panpulmonata</taxon>
        <taxon>Hygrophila</taxon>
        <taxon>Lymnaeoidea</taxon>
        <taxon>Lymnaeidae</taxon>
        <taxon>Lymnaea</taxon>
    </lineage>
</organism>
<dbReference type="InterPro" id="IPR004530">
    <property type="entry name" value="Phe-tRNA-synth_IIc_mito"/>
</dbReference>
<evidence type="ECO:0000256" key="5">
    <source>
        <dbReference type="ARBA" id="ARBA00022598"/>
    </source>
</evidence>
<evidence type="ECO:0000256" key="7">
    <source>
        <dbReference type="ARBA" id="ARBA00022840"/>
    </source>
</evidence>
<evidence type="ECO:0000256" key="13">
    <source>
        <dbReference type="ARBA" id="ARBA00031194"/>
    </source>
</evidence>
<evidence type="ECO:0000259" key="17">
    <source>
        <dbReference type="PROSITE" id="PS50862"/>
    </source>
</evidence>
<dbReference type="PROSITE" id="PS50862">
    <property type="entry name" value="AA_TRNA_LIGASE_II"/>
    <property type="match status" value="1"/>
</dbReference>
<keyword evidence="6" id="KW-0547">Nucleotide-binding</keyword>
<sequence>MFFLRQIQIPHHRLKLLEIQIKKRSRVLFHKRYADSASQRTLKHNFGEKLEVLGKTYQTDHFTNITASILCKVGKNLHNIPNHPLQLLYQRMESYFYKTFLKRGNPIFSSYNRLSPVVTTEQNFDSLLVPHDHISRSPFDSYYLNSNYMLRAHTSAHQRDLVQSGLDAFIVVGDVYRRDAVDATHYPVFHQVEGVRLFSDFELFSQVSDPTSVKLFENGVKDEWKQEKHTLETSTLIGHNLKTTLEGLMRALFGEDLKMQWVNAYFPFTHPSWELEIFHQGEWIEMLGCGVMQQKLLDSAGASSKAGWAFGLGLERLAMKLYSIPDIRLFWSTDSGFLNQFQHKHFNENITYKAVSKYPQCANDISFWIPDSFTSNDFYDIVRSVGGDLVEQVKLIDEFKHPKTGRSSHCYRIVYRHMEKTLTQEEANEVHQLIEAAAASQLGVEIR</sequence>
<evidence type="ECO:0000256" key="3">
    <source>
        <dbReference type="ARBA" id="ARBA00011245"/>
    </source>
</evidence>
<dbReference type="InterPro" id="IPR002319">
    <property type="entry name" value="Phenylalanyl-tRNA_Synthase"/>
</dbReference>
<feature type="domain" description="Aminoacyl-transfer RNA synthetases class-II family profile" evidence="17">
    <location>
        <begin position="88"/>
        <end position="370"/>
    </location>
</feature>
<comment type="caution">
    <text evidence="19">The sequence shown here is derived from an EMBL/GenBank/DDBJ whole genome shotgun (WGS) entry which is preliminary data.</text>
</comment>
<keyword evidence="8" id="KW-0648">Protein biosynthesis</keyword>
<evidence type="ECO:0000313" key="19">
    <source>
        <dbReference type="EMBL" id="CAL1528053.1"/>
    </source>
</evidence>
<keyword evidence="9" id="KW-0809">Transit peptide</keyword>
<evidence type="ECO:0000256" key="1">
    <source>
        <dbReference type="ARBA" id="ARBA00004305"/>
    </source>
</evidence>
<dbReference type="FunFam" id="3.30.930.10:FF:000041">
    <property type="entry name" value="Phenylalanyl-tRNA synthetase 2, mitochondrial"/>
    <property type="match status" value="1"/>
</dbReference>
<dbReference type="InterPro" id="IPR006195">
    <property type="entry name" value="aa-tRNA-synth_II"/>
</dbReference>
<evidence type="ECO:0000256" key="8">
    <source>
        <dbReference type="ARBA" id="ARBA00022917"/>
    </source>
</evidence>
<protein>
    <recommendedName>
        <fullName evidence="16">Phenylalanine--tRNA ligase, mitochondrial</fullName>
        <ecNumber evidence="4">6.1.1.20</ecNumber>
    </recommendedName>
    <alternativeName>
        <fullName evidence="13">Phenylalanyl-tRNA synthetase</fullName>
    </alternativeName>
</protein>
<dbReference type="GO" id="GO:0005524">
    <property type="term" value="F:ATP binding"/>
    <property type="evidence" value="ECO:0007669"/>
    <property type="project" value="UniProtKB-KW"/>
</dbReference>
<dbReference type="EMBL" id="CAXITT010000026">
    <property type="protein sequence ID" value="CAL1528053.1"/>
    <property type="molecule type" value="Genomic_DNA"/>
</dbReference>
<dbReference type="SMART" id="SM00896">
    <property type="entry name" value="FDX-ACB"/>
    <property type="match status" value="1"/>
</dbReference>
<dbReference type="Gene3D" id="3.30.70.380">
    <property type="entry name" value="Ferrodoxin-fold anticodon-binding domain"/>
    <property type="match status" value="1"/>
</dbReference>
<keyword evidence="10" id="KW-0007">Acetylation</keyword>
<accession>A0AAV2H4H7</accession>
<evidence type="ECO:0000256" key="12">
    <source>
        <dbReference type="ARBA" id="ARBA00023146"/>
    </source>
</evidence>
<evidence type="ECO:0000256" key="2">
    <source>
        <dbReference type="ARBA" id="ARBA00008226"/>
    </source>
</evidence>
<dbReference type="GO" id="GO:0006432">
    <property type="term" value="P:phenylalanyl-tRNA aminoacylation"/>
    <property type="evidence" value="ECO:0007669"/>
    <property type="project" value="InterPro"/>
</dbReference>
<dbReference type="PANTHER" id="PTHR11538">
    <property type="entry name" value="PHENYLALANYL-TRNA SYNTHETASE"/>
    <property type="match status" value="1"/>
</dbReference>
<evidence type="ECO:0000256" key="16">
    <source>
        <dbReference type="ARBA" id="ARBA00073229"/>
    </source>
</evidence>
<keyword evidence="7" id="KW-0067">ATP-binding</keyword>
<dbReference type="GO" id="GO:0005759">
    <property type="term" value="C:mitochondrial matrix"/>
    <property type="evidence" value="ECO:0007669"/>
    <property type="project" value="UniProtKB-SubCell"/>
</dbReference>
<evidence type="ECO:0000256" key="15">
    <source>
        <dbReference type="ARBA" id="ARBA00060211"/>
    </source>
</evidence>